<evidence type="ECO:0000256" key="9">
    <source>
        <dbReference type="HAMAP-Rule" id="MF_00772"/>
    </source>
</evidence>
<dbReference type="InterPro" id="IPR036631">
    <property type="entry name" value="MGMT_N_sf"/>
</dbReference>
<evidence type="ECO:0000259" key="11">
    <source>
        <dbReference type="Pfam" id="PF02870"/>
    </source>
</evidence>
<keyword evidence="6 9" id="KW-0227">DNA damage</keyword>
<evidence type="ECO:0000313" key="12">
    <source>
        <dbReference type="EMBL" id="TCK90537.1"/>
    </source>
</evidence>
<dbReference type="PANTHER" id="PTHR10815">
    <property type="entry name" value="METHYLATED-DNA--PROTEIN-CYSTEINE METHYLTRANSFERASE"/>
    <property type="match status" value="1"/>
</dbReference>
<dbReference type="InterPro" id="IPR001497">
    <property type="entry name" value="MethylDNA_cys_MeTrfase_AS"/>
</dbReference>
<dbReference type="Pfam" id="PF02870">
    <property type="entry name" value="Methyltransf_1N"/>
    <property type="match status" value="1"/>
</dbReference>
<gene>
    <name evidence="12" type="ORF">EDC19_2306</name>
</gene>
<evidence type="ECO:0000256" key="5">
    <source>
        <dbReference type="ARBA" id="ARBA00022679"/>
    </source>
</evidence>
<sequence>MVENTDVYIKYLDTNTPIGTLELKGTDTHLTAINFVKHGTIIEKTNPVLEKTAQQLNEYFLGKRKTFDIPLKLEGTPFMQKVWDALLTVPYGKVCSYKDIAIKVGKDKAYRAVGNANNKNPVAIIVPCHRVIGADGQLGGYGSGVAIKKILLDLEKNQEPISESV</sequence>
<dbReference type="InterPro" id="IPR036217">
    <property type="entry name" value="MethylDNA_cys_MeTrfase_DNAb"/>
</dbReference>
<dbReference type="HAMAP" id="MF_00772">
    <property type="entry name" value="OGT"/>
    <property type="match status" value="1"/>
</dbReference>
<dbReference type="PROSITE" id="PS00374">
    <property type="entry name" value="MGMT"/>
    <property type="match status" value="1"/>
</dbReference>
<dbReference type="Gene3D" id="3.30.160.70">
    <property type="entry name" value="Methylated DNA-protein cysteine methyltransferase domain"/>
    <property type="match status" value="1"/>
</dbReference>
<dbReference type="FunFam" id="1.10.10.10:FF:000214">
    <property type="entry name" value="Methylated-DNA--protein-cysteine methyltransferase"/>
    <property type="match status" value="1"/>
</dbReference>
<comment type="caution">
    <text evidence="12">The sequence shown here is derived from an EMBL/GenBank/DDBJ whole genome shotgun (WGS) entry which is preliminary data.</text>
</comment>
<dbReference type="GO" id="GO:0032259">
    <property type="term" value="P:methylation"/>
    <property type="evidence" value="ECO:0007669"/>
    <property type="project" value="UniProtKB-KW"/>
</dbReference>
<dbReference type="OrthoDB" id="9802228at2"/>
<dbReference type="AlphaFoldDB" id="A0A4R1MEI3"/>
<comment type="catalytic activity">
    <reaction evidence="8 9">
        <text>a 6-O-methyl-2'-deoxyguanosine in DNA + L-cysteinyl-[protein] = S-methyl-L-cysteinyl-[protein] + a 2'-deoxyguanosine in DNA</text>
        <dbReference type="Rhea" id="RHEA:24000"/>
        <dbReference type="Rhea" id="RHEA-COMP:10131"/>
        <dbReference type="Rhea" id="RHEA-COMP:10132"/>
        <dbReference type="Rhea" id="RHEA-COMP:11367"/>
        <dbReference type="Rhea" id="RHEA-COMP:11368"/>
        <dbReference type="ChEBI" id="CHEBI:29950"/>
        <dbReference type="ChEBI" id="CHEBI:82612"/>
        <dbReference type="ChEBI" id="CHEBI:85445"/>
        <dbReference type="ChEBI" id="CHEBI:85448"/>
        <dbReference type="EC" id="2.1.1.63"/>
    </reaction>
</comment>
<evidence type="ECO:0000256" key="6">
    <source>
        <dbReference type="ARBA" id="ARBA00022763"/>
    </source>
</evidence>
<dbReference type="InterPro" id="IPR023546">
    <property type="entry name" value="MGMT"/>
</dbReference>
<evidence type="ECO:0000256" key="4">
    <source>
        <dbReference type="ARBA" id="ARBA00022603"/>
    </source>
</evidence>
<dbReference type="GO" id="GO:0005737">
    <property type="term" value="C:cytoplasm"/>
    <property type="evidence" value="ECO:0007669"/>
    <property type="project" value="UniProtKB-SubCell"/>
</dbReference>
<dbReference type="InterPro" id="IPR014048">
    <property type="entry name" value="MethylDNA_cys_MeTrfase_DNA-bd"/>
</dbReference>
<evidence type="ECO:0000313" key="13">
    <source>
        <dbReference type="Proteomes" id="UP000294545"/>
    </source>
</evidence>
<keyword evidence="13" id="KW-1185">Reference proteome</keyword>
<dbReference type="NCBIfam" id="TIGR00589">
    <property type="entry name" value="ogt"/>
    <property type="match status" value="1"/>
</dbReference>
<dbReference type="Pfam" id="PF01035">
    <property type="entry name" value="DNA_binding_1"/>
    <property type="match status" value="1"/>
</dbReference>
<dbReference type="PANTHER" id="PTHR10815:SF13">
    <property type="entry name" value="METHYLATED-DNA--PROTEIN-CYSTEINE METHYLTRANSFERASE"/>
    <property type="match status" value="1"/>
</dbReference>
<comment type="function">
    <text evidence="9">Involved in the cellular defense against the biological effects of O6-methylguanine (O6-MeG) and O4-methylthymine (O4-MeT) in DNA. Repairs the methylated nucleobase in DNA by stoichiometrically transferring the methyl group to a cysteine residue in the enzyme. This is a suicide reaction: the enzyme is irreversibly inactivated.</text>
</comment>
<feature type="domain" description="Methylated-DNA-[protein]-cysteine S-methyltransferase DNA binding" evidence="10">
    <location>
        <begin position="77"/>
        <end position="156"/>
    </location>
</feature>
<evidence type="ECO:0000256" key="1">
    <source>
        <dbReference type="ARBA" id="ARBA00001286"/>
    </source>
</evidence>
<comment type="subcellular location">
    <subcellularLocation>
        <location evidence="9">Cytoplasm</location>
    </subcellularLocation>
</comment>
<dbReference type="EC" id="2.1.1.63" evidence="9"/>
<keyword evidence="3 9" id="KW-0963">Cytoplasm</keyword>
<evidence type="ECO:0000259" key="10">
    <source>
        <dbReference type="Pfam" id="PF01035"/>
    </source>
</evidence>
<dbReference type="Gene3D" id="1.10.10.10">
    <property type="entry name" value="Winged helix-like DNA-binding domain superfamily/Winged helix DNA-binding domain"/>
    <property type="match status" value="1"/>
</dbReference>
<dbReference type="RefSeq" id="WP_132282986.1">
    <property type="nucleotide sequence ID" value="NZ_SMGQ01000015.1"/>
</dbReference>
<name>A0A4R1MEI3_9FIRM</name>
<evidence type="ECO:0000256" key="2">
    <source>
        <dbReference type="ARBA" id="ARBA00008711"/>
    </source>
</evidence>
<dbReference type="GO" id="GO:0003908">
    <property type="term" value="F:methylated-DNA-[protein]-cysteine S-methyltransferase activity"/>
    <property type="evidence" value="ECO:0007669"/>
    <property type="project" value="UniProtKB-UniRule"/>
</dbReference>
<feature type="active site" description="Nucleophile; methyl group acceptor" evidence="9">
    <location>
        <position position="128"/>
    </location>
</feature>
<evidence type="ECO:0000256" key="3">
    <source>
        <dbReference type="ARBA" id="ARBA00022490"/>
    </source>
</evidence>
<keyword evidence="4 9" id="KW-0489">Methyltransferase</keyword>
<accession>A0A4R1MEI3</accession>
<feature type="domain" description="Methylguanine DNA methyltransferase ribonuclease-like" evidence="11">
    <location>
        <begin position="14"/>
        <end position="73"/>
    </location>
</feature>
<dbReference type="InterPro" id="IPR036388">
    <property type="entry name" value="WH-like_DNA-bd_sf"/>
</dbReference>
<dbReference type="Proteomes" id="UP000294545">
    <property type="component" value="Unassembled WGS sequence"/>
</dbReference>
<proteinExistence type="inferred from homology"/>
<dbReference type="InterPro" id="IPR008332">
    <property type="entry name" value="MethylG_MeTrfase_N"/>
</dbReference>
<organism evidence="12 13">
    <name type="scientific">Natranaerovirga hydrolytica</name>
    <dbReference type="NCBI Taxonomy" id="680378"/>
    <lineage>
        <taxon>Bacteria</taxon>
        <taxon>Bacillati</taxon>
        <taxon>Bacillota</taxon>
        <taxon>Clostridia</taxon>
        <taxon>Lachnospirales</taxon>
        <taxon>Natranaerovirgaceae</taxon>
        <taxon>Natranaerovirga</taxon>
    </lineage>
</organism>
<dbReference type="SUPFAM" id="SSF53155">
    <property type="entry name" value="Methylated DNA-protein cysteine methyltransferase domain"/>
    <property type="match status" value="1"/>
</dbReference>
<dbReference type="CDD" id="cd06445">
    <property type="entry name" value="ATase"/>
    <property type="match status" value="1"/>
</dbReference>
<evidence type="ECO:0000256" key="7">
    <source>
        <dbReference type="ARBA" id="ARBA00023204"/>
    </source>
</evidence>
<dbReference type="EMBL" id="SMGQ01000015">
    <property type="protein sequence ID" value="TCK90537.1"/>
    <property type="molecule type" value="Genomic_DNA"/>
</dbReference>
<keyword evidence="5 9" id="KW-0808">Transferase</keyword>
<comment type="catalytic activity">
    <reaction evidence="1 9">
        <text>a 4-O-methyl-thymidine in DNA + L-cysteinyl-[protein] = a thymidine in DNA + S-methyl-L-cysteinyl-[protein]</text>
        <dbReference type="Rhea" id="RHEA:53428"/>
        <dbReference type="Rhea" id="RHEA-COMP:10131"/>
        <dbReference type="Rhea" id="RHEA-COMP:10132"/>
        <dbReference type="Rhea" id="RHEA-COMP:13555"/>
        <dbReference type="Rhea" id="RHEA-COMP:13556"/>
        <dbReference type="ChEBI" id="CHEBI:29950"/>
        <dbReference type="ChEBI" id="CHEBI:82612"/>
        <dbReference type="ChEBI" id="CHEBI:137386"/>
        <dbReference type="ChEBI" id="CHEBI:137387"/>
        <dbReference type="EC" id="2.1.1.63"/>
    </reaction>
</comment>
<dbReference type="SUPFAM" id="SSF46767">
    <property type="entry name" value="Methylated DNA-protein cysteine methyltransferase, C-terminal domain"/>
    <property type="match status" value="1"/>
</dbReference>
<protein>
    <recommendedName>
        <fullName evidence="9">Methylated-DNA--protein-cysteine methyltransferase</fullName>
        <ecNumber evidence="9">2.1.1.63</ecNumber>
    </recommendedName>
    <alternativeName>
        <fullName evidence="9">6-O-methylguanine-DNA methyltransferase</fullName>
        <shortName evidence="9">MGMT</shortName>
    </alternativeName>
    <alternativeName>
        <fullName evidence="9">O-6-methylguanine-DNA-alkyltransferase</fullName>
    </alternativeName>
</protein>
<comment type="miscellaneous">
    <text evidence="9">This enzyme catalyzes only one turnover and therefore is not strictly catalytic. According to one definition, an enzyme is a biocatalyst that acts repeatedly and over many reaction cycles.</text>
</comment>
<keyword evidence="7 9" id="KW-0234">DNA repair</keyword>
<comment type="similarity">
    <text evidence="2 9">Belongs to the MGMT family.</text>
</comment>
<reference evidence="12 13" key="1">
    <citation type="submission" date="2019-03" db="EMBL/GenBank/DDBJ databases">
        <title>Genomic Encyclopedia of Type Strains, Phase IV (KMG-IV): sequencing the most valuable type-strain genomes for metagenomic binning, comparative biology and taxonomic classification.</title>
        <authorList>
            <person name="Goeker M."/>
        </authorList>
    </citation>
    <scope>NUCLEOTIDE SEQUENCE [LARGE SCALE GENOMIC DNA]</scope>
    <source>
        <strain evidence="12 13">DSM 24176</strain>
    </source>
</reference>
<evidence type="ECO:0000256" key="8">
    <source>
        <dbReference type="ARBA" id="ARBA00049348"/>
    </source>
</evidence>
<dbReference type="GO" id="GO:0006307">
    <property type="term" value="P:DNA alkylation repair"/>
    <property type="evidence" value="ECO:0007669"/>
    <property type="project" value="UniProtKB-UniRule"/>
</dbReference>